<dbReference type="RefSeq" id="WP_009132650.1">
    <property type="nucleotide sequence ID" value="NZ_JH992946.1"/>
</dbReference>
<evidence type="ECO:0000256" key="1">
    <source>
        <dbReference type="ARBA" id="ARBA00008779"/>
    </source>
</evidence>
<evidence type="ECO:0000256" key="2">
    <source>
        <dbReference type="ARBA" id="ARBA00022723"/>
    </source>
</evidence>
<dbReference type="PANTHER" id="PTHR42693">
    <property type="entry name" value="ARYLSULFATASE FAMILY MEMBER"/>
    <property type="match status" value="1"/>
</dbReference>
<dbReference type="GO" id="GO:0004065">
    <property type="term" value="F:arylsulfatase activity"/>
    <property type="evidence" value="ECO:0007669"/>
    <property type="project" value="TreeGrafter"/>
</dbReference>
<keyword evidence="3" id="KW-0378">Hydrolase</keyword>
<keyword evidence="2" id="KW-0479">Metal-binding</keyword>
<comment type="PTM">
    <text evidence="5">The conversion to 3-oxoalanine (also known as C-formylglycine, FGly), of a serine or cysteine residue in prokaryotes and of a cysteine residue in eukaryotes, is critical for catalytic activity.</text>
</comment>
<dbReference type="InterPro" id="IPR050738">
    <property type="entry name" value="Sulfatase"/>
</dbReference>
<dbReference type="EMBL" id="ADLF01000024">
    <property type="protein sequence ID" value="EKU87826.1"/>
    <property type="molecule type" value="Genomic_DNA"/>
</dbReference>
<accession>K9DX80</accession>
<feature type="modified residue" description="3-oxoalanine (Ser)" evidence="5">
    <location>
        <position position="78"/>
    </location>
</feature>
<dbReference type="SUPFAM" id="SSF53649">
    <property type="entry name" value="Alkaline phosphatase-like"/>
    <property type="match status" value="1"/>
</dbReference>
<dbReference type="Gene3D" id="3.40.720.10">
    <property type="entry name" value="Alkaline Phosphatase, subunit A"/>
    <property type="match status" value="1"/>
</dbReference>
<name>K9DX80_9BACE</name>
<evidence type="ECO:0000256" key="3">
    <source>
        <dbReference type="ARBA" id="ARBA00022801"/>
    </source>
</evidence>
<comment type="similarity">
    <text evidence="1">Belongs to the sulfatase family.</text>
</comment>
<keyword evidence="9" id="KW-1185">Reference proteome</keyword>
<dbReference type="InterPro" id="IPR024607">
    <property type="entry name" value="Sulfatase_CS"/>
</dbReference>
<evidence type="ECO:0000259" key="7">
    <source>
        <dbReference type="Pfam" id="PF00884"/>
    </source>
</evidence>
<evidence type="ECO:0000256" key="6">
    <source>
        <dbReference type="SAM" id="SignalP"/>
    </source>
</evidence>
<reference evidence="8 9" key="1">
    <citation type="submission" date="2012-09" db="EMBL/GenBank/DDBJ databases">
        <title>The Genome Sequence of Bacteroides oleiciplenus YIT 12058.</title>
        <authorList>
            <consortium name="The Broad Institute Genome Sequencing Platform"/>
            <person name="Earl A."/>
            <person name="Ward D."/>
            <person name="Feldgarden M."/>
            <person name="Gevers D."/>
            <person name="Morotomi M."/>
            <person name="Walker B."/>
            <person name="Young S.K."/>
            <person name="Zeng Q."/>
            <person name="Gargeya S."/>
            <person name="Fitzgerald M."/>
            <person name="Haas B."/>
            <person name="Abouelleil A."/>
            <person name="Alvarado L."/>
            <person name="Arachchi H.M."/>
            <person name="Berlin A.M."/>
            <person name="Chapman S.B."/>
            <person name="Goldberg J."/>
            <person name="Griggs A."/>
            <person name="Gujja S."/>
            <person name="Hansen M."/>
            <person name="Howarth C."/>
            <person name="Imamovic A."/>
            <person name="Larimer J."/>
            <person name="McCowen C."/>
            <person name="Montmayeur A."/>
            <person name="Murphy C."/>
            <person name="Neiman D."/>
            <person name="Pearson M."/>
            <person name="Priest M."/>
            <person name="Roberts A."/>
            <person name="Saif S."/>
            <person name="Shea T."/>
            <person name="Sisk P."/>
            <person name="Sykes S."/>
            <person name="Wortman J."/>
            <person name="Nusbaum C."/>
            <person name="Birren B."/>
        </authorList>
    </citation>
    <scope>NUCLEOTIDE SEQUENCE [LARGE SCALE GENOMIC DNA]</scope>
    <source>
        <strain evidence="8 9">YIT 12058</strain>
    </source>
</reference>
<feature type="domain" description="Sulfatase N-terminal" evidence="7">
    <location>
        <begin position="30"/>
        <end position="369"/>
    </location>
</feature>
<dbReference type="InterPro" id="IPR017850">
    <property type="entry name" value="Alkaline_phosphatase_core_sf"/>
</dbReference>
<proteinExistence type="inferred from homology"/>
<organism evidence="8 9">
    <name type="scientific">Bacteroides oleiciplenus YIT 12058</name>
    <dbReference type="NCBI Taxonomy" id="742727"/>
    <lineage>
        <taxon>Bacteria</taxon>
        <taxon>Pseudomonadati</taxon>
        <taxon>Bacteroidota</taxon>
        <taxon>Bacteroidia</taxon>
        <taxon>Bacteroidales</taxon>
        <taxon>Bacteroidaceae</taxon>
        <taxon>Bacteroides</taxon>
    </lineage>
</organism>
<sequence>MNKLLLLSSCATAMGMTACSGQAVTQAPKPNIIYILADDLGYGDLGILGQKTIPTPNIDRLAAEGMIFTNHYAGAPVSGPSRGCLMTGKHTGHSTIRGNKAIPGVGVVPISPGDITLPEAIKTNTDYVTGMCGRWHLGGELTDQTPFHRGFDYHFGKLSADFPNRHGVMIDLLWNEQGEHIPYSEYSKKNVEPMYENGNYYNLSEQDQLERPVNMDRIVTNRALDFIVREKAKPFFLYVAYSLVHAPMEYQSDTPVPANDWPEAERCFASMVMSLDKYVGEIMECVDREGLGERTMIIFASDNGAHNEGHDYRFFRSTGDFRGYKRDLYEGGCHTSMFARWTGTIPAGSKTNLLSAFWDVMPTICELGGAPIPQQTDGISFAPTLLGKSQLKKHEYLYFEFDECSDRIRPRKEFKQSVVFDHWKVIKYIDTDKIEIYDLKNDPAEDHDLAGNHPELVAKALKYMDESHVQNQLYPLTLKERNKLKR</sequence>
<dbReference type="Pfam" id="PF00884">
    <property type="entry name" value="Sulfatase"/>
    <property type="match status" value="1"/>
</dbReference>
<evidence type="ECO:0000313" key="8">
    <source>
        <dbReference type="EMBL" id="EKU87826.1"/>
    </source>
</evidence>
<dbReference type="eggNOG" id="COG3119">
    <property type="taxonomic scope" value="Bacteria"/>
</dbReference>
<dbReference type="HOGENOM" id="CLU_006332_10_4_10"/>
<evidence type="ECO:0000256" key="4">
    <source>
        <dbReference type="ARBA" id="ARBA00022837"/>
    </source>
</evidence>
<dbReference type="PANTHER" id="PTHR42693:SF53">
    <property type="entry name" value="ENDO-4-O-SULFATASE"/>
    <property type="match status" value="1"/>
</dbReference>
<dbReference type="Proteomes" id="UP000009872">
    <property type="component" value="Unassembled WGS sequence"/>
</dbReference>
<keyword evidence="4" id="KW-0106">Calcium</keyword>
<dbReference type="CDD" id="cd16145">
    <property type="entry name" value="ARS_like"/>
    <property type="match status" value="1"/>
</dbReference>
<evidence type="ECO:0000313" key="9">
    <source>
        <dbReference type="Proteomes" id="UP000009872"/>
    </source>
</evidence>
<dbReference type="InterPro" id="IPR000917">
    <property type="entry name" value="Sulfatase_N"/>
</dbReference>
<comment type="caution">
    <text evidence="8">The sequence shown here is derived from an EMBL/GenBank/DDBJ whole genome shotgun (WGS) entry which is preliminary data.</text>
</comment>
<evidence type="ECO:0000256" key="5">
    <source>
        <dbReference type="PIRSR" id="PIRSR600917-52"/>
    </source>
</evidence>
<gene>
    <name evidence="8" type="ORF">HMPREF9447_05285</name>
</gene>
<dbReference type="STRING" id="742727.HMPREF9447_05285"/>
<dbReference type="OrthoDB" id="9763552at2"/>
<protein>
    <recommendedName>
        <fullName evidence="7">Sulfatase N-terminal domain-containing protein</fullName>
    </recommendedName>
</protein>
<dbReference type="AlphaFoldDB" id="K9DX80"/>
<feature type="signal peptide" evidence="6">
    <location>
        <begin position="1"/>
        <end position="23"/>
    </location>
</feature>
<keyword evidence="6" id="KW-0732">Signal</keyword>
<dbReference type="GO" id="GO:0046872">
    <property type="term" value="F:metal ion binding"/>
    <property type="evidence" value="ECO:0007669"/>
    <property type="project" value="UniProtKB-KW"/>
</dbReference>
<dbReference type="PATRIC" id="fig|742727.4.peg.5401"/>
<dbReference type="PROSITE" id="PS51257">
    <property type="entry name" value="PROKAR_LIPOPROTEIN"/>
    <property type="match status" value="1"/>
</dbReference>
<dbReference type="PROSITE" id="PS00523">
    <property type="entry name" value="SULFATASE_1"/>
    <property type="match status" value="1"/>
</dbReference>
<dbReference type="Gene3D" id="3.30.1120.10">
    <property type="match status" value="1"/>
</dbReference>
<feature type="chain" id="PRO_5003929063" description="Sulfatase N-terminal domain-containing protein" evidence="6">
    <location>
        <begin position="24"/>
        <end position="486"/>
    </location>
</feature>